<organism evidence="3 4">
    <name type="scientific">Armadillidium nasatum</name>
    <dbReference type="NCBI Taxonomy" id="96803"/>
    <lineage>
        <taxon>Eukaryota</taxon>
        <taxon>Metazoa</taxon>
        <taxon>Ecdysozoa</taxon>
        <taxon>Arthropoda</taxon>
        <taxon>Crustacea</taxon>
        <taxon>Multicrustacea</taxon>
        <taxon>Malacostraca</taxon>
        <taxon>Eumalacostraca</taxon>
        <taxon>Peracarida</taxon>
        <taxon>Isopoda</taxon>
        <taxon>Oniscidea</taxon>
        <taxon>Crinocheta</taxon>
        <taxon>Armadillidiidae</taxon>
        <taxon>Armadillidium</taxon>
    </lineage>
</organism>
<gene>
    <name evidence="3" type="ORF">Anas_04190</name>
</gene>
<dbReference type="OrthoDB" id="5960226at2759"/>
<dbReference type="AlphaFoldDB" id="A0A5N5TBA2"/>
<comment type="caution">
    <text evidence="3">The sequence shown here is derived from an EMBL/GenBank/DDBJ whole genome shotgun (WGS) entry which is preliminary data.</text>
</comment>
<feature type="compositionally biased region" description="Polar residues" evidence="1">
    <location>
        <begin position="113"/>
        <end position="127"/>
    </location>
</feature>
<dbReference type="PANTHER" id="PTHR15863">
    <property type="entry name" value="MRN COMPLEX-INTERACTING PROTEIN"/>
    <property type="match status" value="1"/>
</dbReference>
<reference evidence="3 4" key="1">
    <citation type="journal article" date="2019" name="PLoS Biol.">
        <title>Sex chromosomes control vertical transmission of feminizing Wolbachia symbionts in an isopod.</title>
        <authorList>
            <person name="Becking T."/>
            <person name="Chebbi M.A."/>
            <person name="Giraud I."/>
            <person name="Moumen B."/>
            <person name="Laverre T."/>
            <person name="Caubet Y."/>
            <person name="Peccoud J."/>
            <person name="Gilbert C."/>
            <person name="Cordaux R."/>
        </authorList>
    </citation>
    <scope>NUCLEOTIDE SEQUENCE [LARGE SCALE GENOMIC DNA]</scope>
    <source>
        <strain evidence="3">ANa2</strain>
        <tissue evidence="3">Whole body excluding digestive tract and cuticle</tissue>
    </source>
</reference>
<dbReference type="GO" id="GO:0007095">
    <property type="term" value="P:mitotic G2 DNA damage checkpoint signaling"/>
    <property type="evidence" value="ECO:0007669"/>
    <property type="project" value="TreeGrafter"/>
</dbReference>
<dbReference type="Pfam" id="PF15749">
    <property type="entry name" value="MRNIP"/>
    <property type="match status" value="1"/>
</dbReference>
<dbReference type="InterPro" id="IPR032739">
    <property type="entry name" value="MRNIP"/>
</dbReference>
<protein>
    <recommendedName>
        <fullName evidence="2">MRN complex-interacting protein N-terminal domain-containing protein</fullName>
    </recommendedName>
</protein>
<evidence type="ECO:0000313" key="3">
    <source>
        <dbReference type="EMBL" id="KAB7503772.1"/>
    </source>
</evidence>
<sequence length="218" mass="25168">MPQEFLVVRCYSCQTFQIHQTRKDCKFVCKICGVKQSRKKVYAQGNSKDCRIVVQNLNAQKSLDFGDEISLTFSDHEESFDKPEHTDHSKPLERSKWAEFLEPQNDFSDNDNENTLQNDKVSPGTDTKTSDRLNREVLSEIDSEESSSHTINKCLSNSFTTAKRFHDGEIKNKTSKDTLKEDKHELIEDKEVMKENAIKKFQNVDDNILDILNTSFCC</sequence>
<name>A0A5N5TBA2_9CRUS</name>
<dbReference type="InterPro" id="IPR049472">
    <property type="entry name" value="MRNIP_N"/>
</dbReference>
<feature type="domain" description="MRN complex-interacting protein N-terminal" evidence="2">
    <location>
        <begin position="7"/>
        <end position="86"/>
    </location>
</feature>
<dbReference type="PANTHER" id="PTHR15863:SF2">
    <property type="entry name" value="MRN COMPLEX-INTERACTING PROTEIN"/>
    <property type="match status" value="1"/>
</dbReference>
<evidence type="ECO:0000313" key="4">
    <source>
        <dbReference type="Proteomes" id="UP000326759"/>
    </source>
</evidence>
<dbReference type="EMBL" id="SEYY01004469">
    <property type="protein sequence ID" value="KAB7503772.1"/>
    <property type="molecule type" value="Genomic_DNA"/>
</dbReference>
<keyword evidence="4" id="KW-1185">Reference proteome</keyword>
<evidence type="ECO:0000259" key="2">
    <source>
        <dbReference type="Pfam" id="PF15749"/>
    </source>
</evidence>
<dbReference type="GO" id="GO:0005634">
    <property type="term" value="C:nucleus"/>
    <property type="evidence" value="ECO:0007669"/>
    <property type="project" value="TreeGrafter"/>
</dbReference>
<evidence type="ECO:0000256" key="1">
    <source>
        <dbReference type="SAM" id="MobiDB-lite"/>
    </source>
</evidence>
<dbReference type="GO" id="GO:0003682">
    <property type="term" value="F:chromatin binding"/>
    <property type="evidence" value="ECO:0007669"/>
    <property type="project" value="TreeGrafter"/>
</dbReference>
<dbReference type="Proteomes" id="UP000326759">
    <property type="component" value="Unassembled WGS sequence"/>
</dbReference>
<accession>A0A5N5TBA2</accession>
<proteinExistence type="predicted"/>
<feature type="region of interest" description="Disordered" evidence="1">
    <location>
        <begin position="104"/>
        <end position="130"/>
    </location>
</feature>